<dbReference type="AlphaFoldDB" id="A0A2C6LEI8"/>
<evidence type="ECO:0000259" key="3">
    <source>
        <dbReference type="Pfam" id="PF00501"/>
    </source>
</evidence>
<dbReference type="GO" id="GO:0031956">
    <property type="term" value="F:medium-chain fatty acid-CoA ligase activity"/>
    <property type="evidence" value="ECO:0007669"/>
    <property type="project" value="TreeGrafter"/>
</dbReference>
<organism evidence="4 5">
    <name type="scientific">Cystoisospora suis</name>
    <dbReference type="NCBI Taxonomy" id="483139"/>
    <lineage>
        <taxon>Eukaryota</taxon>
        <taxon>Sar</taxon>
        <taxon>Alveolata</taxon>
        <taxon>Apicomplexa</taxon>
        <taxon>Conoidasida</taxon>
        <taxon>Coccidia</taxon>
        <taxon>Eucoccidiorida</taxon>
        <taxon>Eimeriorina</taxon>
        <taxon>Sarcocystidae</taxon>
        <taxon>Cystoisospora</taxon>
    </lineage>
</organism>
<dbReference type="Pfam" id="PF00501">
    <property type="entry name" value="AMP-binding"/>
    <property type="match status" value="2"/>
</dbReference>
<dbReference type="InterPro" id="IPR020845">
    <property type="entry name" value="AMP-binding_CS"/>
</dbReference>
<dbReference type="PANTHER" id="PTHR43201:SF5">
    <property type="entry name" value="MEDIUM-CHAIN ACYL-COA LIGASE ACSF2, MITOCHONDRIAL"/>
    <property type="match status" value="1"/>
</dbReference>
<dbReference type="GeneID" id="94424369"/>
<sequence length="667" mass="73041">MENYQIKGKDSDSAFLKYWKKEENGLVSSPWLSRSQLSMLARAAATRLQQLLVTEGCPLNAQSGRGGHTDGQQAEQNHTEADVLQEALTGLGSPAVVGVRIAHYMTANRLEDVILRLASGFSGYIPVTINWTADPVDRVLYKILSASCRAVIVDNGVPQDVQHKLRDAAVTNGFLVVSASSLCGSVNEIFQPQTNPSDATAGCRLLSAGDLRLSVNESTGEDSTKEHGRLIVYTSGTTGLPKGVLLSNRNMGSSCRAFQSLLELNDKTALTVLIVNPLHHINSSVMLELAFRYPHARIHLISCYTTSYWKVLAEVSEEASAPSQPVSEGNQSLTTRRVVAPLVPRHVDFLQHLSASGTLPEGLTLERLKSSVSSKNVILLMGSAPVGPTTISTLNQLLGKLPLIRFGSTETCLQVLATPLGLTDTEMRQALEKGWRHEYRGVKQEGFYIGRPHMPMTEAKVVRSVDRDSESYMEECKEGEPGLLVSRGQNHMSGYVNAAANVFSEDKWYLGFGDVCFFLETKTARGTVRDYYWVTRTADIVMKGGANYSGAQISQDVKKCFLECYPEVDEAQVAVATVGLKVASEHEDSCCVTIELAPKEGQDGTPAWTALLSDVRDNFLTRSRQHASLPKASRPDFVRVARLARNFKGAVDVSSLKQEYMDYLDTR</sequence>
<dbReference type="EMBL" id="MIGC01000375">
    <property type="protein sequence ID" value="PHJ25194.1"/>
    <property type="molecule type" value="Genomic_DNA"/>
</dbReference>
<keyword evidence="2" id="KW-0436">Ligase</keyword>
<dbReference type="InterPro" id="IPR042099">
    <property type="entry name" value="ANL_N_sf"/>
</dbReference>
<name>A0A2C6LEI8_9APIC</name>
<dbReference type="OrthoDB" id="2962993at2759"/>
<dbReference type="InterPro" id="IPR000873">
    <property type="entry name" value="AMP-dep_synth/lig_dom"/>
</dbReference>
<protein>
    <submittedName>
        <fullName evidence="4">Amp-binding enzyme</fullName>
    </submittedName>
</protein>
<evidence type="ECO:0000313" key="5">
    <source>
        <dbReference type="Proteomes" id="UP000221165"/>
    </source>
</evidence>
<dbReference type="RefSeq" id="XP_067926866.1">
    <property type="nucleotide sequence ID" value="XM_068061158.1"/>
</dbReference>
<dbReference type="SUPFAM" id="SSF56801">
    <property type="entry name" value="Acetyl-CoA synthetase-like"/>
    <property type="match status" value="1"/>
</dbReference>
<gene>
    <name evidence="4" type="ORF">CSUI_000952</name>
</gene>
<dbReference type="Proteomes" id="UP000221165">
    <property type="component" value="Unassembled WGS sequence"/>
</dbReference>
<reference evidence="4 5" key="1">
    <citation type="journal article" date="2017" name="Int. J. Parasitol.">
        <title>The genome of the protozoan parasite Cystoisospora suis and a reverse vaccinology approach to identify vaccine candidates.</title>
        <authorList>
            <person name="Palmieri N."/>
            <person name="Shrestha A."/>
            <person name="Ruttkowski B."/>
            <person name="Beck T."/>
            <person name="Vogl C."/>
            <person name="Tomley F."/>
            <person name="Blake D.P."/>
            <person name="Joachim A."/>
        </authorList>
    </citation>
    <scope>NUCLEOTIDE SEQUENCE [LARGE SCALE GENOMIC DNA]</scope>
    <source>
        <strain evidence="4 5">Wien I</strain>
    </source>
</reference>
<proteinExistence type="inferred from homology"/>
<dbReference type="PANTHER" id="PTHR43201">
    <property type="entry name" value="ACYL-COA SYNTHETASE"/>
    <property type="match status" value="1"/>
</dbReference>
<evidence type="ECO:0000313" key="4">
    <source>
        <dbReference type="EMBL" id="PHJ25194.1"/>
    </source>
</evidence>
<accession>A0A2C6LEI8</accession>
<comment type="similarity">
    <text evidence="1">Belongs to the ATP-dependent AMP-binding enzyme family.</text>
</comment>
<keyword evidence="5" id="KW-1185">Reference proteome</keyword>
<evidence type="ECO:0000256" key="1">
    <source>
        <dbReference type="ARBA" id="ARBA00006432"/>
    </source>
</evidence>
<dbReference type="PROSITE" id="PS00455">
    <property type="entry name" value="AMP_BINDING"/>
    <property type="match status" value="1"/>
</dbReference>
<feature type="domain" description="AMP-dependent synthetase/ligase" evidence="3">
    <location>
        <begin position="99"/>
        <end position="303"/>
    </location>
</feature>
<feature type="domain" description="AMP-dependent synthetase/ligase" evidence="3">
    <location>
        <begin position="340"/>
        <end position="495"/>
    </location>
</feature>
<comment type="caution">
    <text evidence="4">The sequence shown here is derived from an EMBL/GenBank/DDBJ whole genome shotgun (WGS) entry which is preliminary data.</text>
</comment>
<evidence type="ECO:0000256" key="2">
    <source>
        <dbReference type="ARBA" id="ARBA00022598"/>
    </source>
</evidence>
<dbReference type="GO" id="GO:0006631">
    <property type="term" value="P:fatty acid metabolic process"/>
    <property type="evidence" value="ECO:0007669"/>
    <property type="project" value="TreeGrafter"/>
</dbReference>
<dbReference type="Gene3D" id="3.40.50.12780">
    <property type="entry name" value="N-terminal domain of ligase-like"/>
    <property type="match status" value="1"/>
</dbReference>
<dbReference type="VEuPathDB" id="ToxoDB:CSUI_000952"/>